<reference evidence="1" key="1">
    <citation type="submission" date="2018-04" db="EMBL/GenBank/DDBJ databases">
        <title>Transcriptome assembly of Sipha flava.</title>
        <authorList>
            <person name="Scully E.D."/>
            <person name="Geib S.M."/>
            <person name="Palmer N.A."/>
            <person name="Koch K."/>
            <person name="Bradshaw J."/>
            <person name="Heng-Moss T."/>
            <person name="Sarath G."/>
        </authorList>
    </citation>
    <scope>NUCLEOTIDE SEQUENCE</scope>
</reference>
<dbReference type="PANTHER" id="PTHR33939">
    <property type="entry name" value="PROTEIN CBG22215"/>
    <property type="match status" value="1"/>
</dbReference>
<name>A0A2S2Q5E8_9HEMI</name>
<dbReference type="GO" id="GO:0003676">
    <property type="term" value="F:nucleic acid binding"/>
    <property type="evidence" value="ECO:0007669"/>
    <property type="project" value="InterPro"/>
</dbReference>
<dbReference type="AlphaFoldDB" id="A0A2S2Q5E8"/>
<dbReference type="InterPro" id="IPR036397">
    <property type="entry name" value="RNaseH_sf"/>
</dbReference>
<sequence length="120" mass="14283">MNVEVYKEWFLEVLDHLEEPLIIIMHNGSYHSTLAENYSKSNSRKSDVQKWLEDKNIPYNNLETLAELKMKVKNMMPHDKSYLIDELALERGHEVIRLPPYHCRYNVIELIWAQVKNEVA</sequence>
<proteinExistence type="predicted"/>
<accession>A0A2S2Q5E8</accession>
<evidence type="ECO:0008006" key="2">
    <source>
        <dbReference type="Google" id="ProtNLM"/>
    </source>
</evidence>
<protein>
    <recommendedName>
        <fullName evidence="2">Tc1-like transposase DDE domain-containing protein</fullName>
    </recommendedName>
</protein>
<gene>
    <name evidence="1" type="ORF">g.126515</name>
</gene>
<dbReference type="Gene3D" id="3.30.420.10">
    <property type="entry name" value="Ribonuclease H-like superfamily/Ribonuclease H"/>
    <property type="match status" value="1"/>
</dbReference>
<organism evidence="1">
    <name type="scientific">Sipha flava</name>
    <name type="common">yellow sugarcane aphid</name>
    <dbReference type="NCBI Taxonomy" id="143950"/>
    <lineage>
        <taxon>Eukaryota</taxon>
        <taxon>Metazoa</taxon>
        <taxon>Ecdysozoa</taxon>
        <taxon>Arthropoda</taxon>
        <taxon>Hexapoda</taxon>
        <taxon>Insecta</taxon>
        <taxon>Pterygota</taxon>
        <taxon>Neoptera</taxon>
        <taxon>Paraneoptera</taxon>
        <taxon>Hemiptera</taxon>
        <taxon>Sternorrhyncha</taxon>
        <taxon>Aphidomorpha</taxon>
        <taxon>Aphidoidea</taxon>
        <taxon>Aphididae</taxon>
        <taxon>Sipha</taxon>
    </lineage>
</organism>
<dbReference type="EMBL" id="GGMS01003627">
    <property type="protein sequence ID" value="MBY72830.1"/>
    <property type="molecule type" value="Transcribed_RNA"/>
</dbReference>
<dbReference type="OrthoDB" id="6618660at2759"/>
<dbReference type="PANTHER" id="PTHR33939:SF1">
    <property type="entry name" value="DUF4371 DOMAIN-CONTAINING PROTEIN"/>
    <property type="match status" value="1"/>
</dbReference>
<evidence type="ECO:0000313" key="1">
    <source>
        <dbReference type="EMBL" id="MBY72830.1"/>
    </source>
</evidence>